<comment type="subcellular location">
    <subcellularLocation>
        <location evidence="1">Membrane</location>
        <topology evidence="1">Multi-pass membrane protein</topology>
    </subcellularLocation>
</comment>
<evidence type="ECO:0000256" key="2">
    <source>
        <dbReference type="ARBA" id="ARBA00007635"/>
    </source>
</evidence>
<feature type="domain" description="EamA" evidence="7">
    <location>
        <begin position="242"/>
        <end position="347"/>
    </location>
</feature>
<evidence type="ECO:0000256" key="6">
    <source>
        <dbReference type="SAM" id="Phobius"/>
    </source>
</evidence>
<sequence>MNDGKVSGASVQDNTLQCDEQRSAHNHVWIQKPLLSVSKIVHGQWSNGVFLISAAAFLFSCSSLCVKLLTKSSSITVFQIMLYPSLICWLLTSMLLALFDDLRSGLQFVLLNRSMMLTVLRAAFGALAMTLFYISIQRMALKDAVTLFFTSPVIAAILEKALLAGGTPSDSSTWGCLATVVGVWMISQPDDLIQYRTQSFSIFLATSAAVANACAFVTVRALSLTAVTQPEVAPSALVLTWWLHLVVSCTAMVPTISNAYLHTSTSPAALLGSYETCLLLCISVAQFCGQLLLNRGFQLISATRGSSINVLQVLFAFFWDSLFLHSSIRLWNMIGASSVVLGVMLVSFSSSGQDSNQNDS</sequence>
<comment type="similarity">
    <text evidence="2">Belongs to the drug/metabolite transporter (DMT) superfamily. Plant drug/metabolite exporter (P-DME) (TC 2.A.7.4) family.</text>
</comment>
<keyword evidence="9" id="KW-1185">Reference proteome</keyword>
<feature type="transmembrane region" description="Helical" evidence="6">
    <location>
        <begin position="241"/>
        <end position="261"/>
    </location>
</feature>
<feature type="transmembrane region" description="Helical" evidence="6">
    <location>
        <begin position="48"/>
        <end position="69"/>
    </location>
</feature>
<feature type="transmembrane region" description="Helical" evidence="6">
    <location>
        <begin position="81"/>
        <end position="99"/>
    </location>
</feature>
<keyword evidence="5 6" id="KW-0472">Membrane</keyword>
<dbReference type="GO" id="GO:0016020">
    <property type="term" value="C:membrane"/>
    <property type="evidence" value="ECO:0007669"/>
    <property type="project" value="UniProtKB-SubCell"/>
</dbReference>
<feature type="transmembrane region" description="Helical" evidence="6">
    <location>
        <begin position="199"/>
        <end position="221"/>
    </location>
</feature>
<gene>
    <name evidence="8" type="ORF">CEUSTIGMA_g2562.t1</name>
</gene>
<evidence type="ECO:0000259" key="7">
    <source>
        <dbReference type="Pfam" id="PF00892"/>
    </source>
</evidence>
<dbReference type="InterPro" id="IPR000620">
    <property type="entry name" value="EamA_dom"/>
</dbReference>
<feature type="transmembrane region" description="Helical" evidence="6">
    <location>
        <begin position="273"/>
        <end position="293"/>
    </location>
</feature>
<dbReference type="EMBL" id="BEGY01000010">
    <property type="protein sequence ID" value="GAX75118.1"/>
    <property type="molecule type" value="Genomic_DNA"/>
</dbReference>
<name>A0A250WWA3_9CHLO</name>
<dbReference type="SUPFAM" id="SSF103481">
    <property type="entry name" value="Multidrug resistance efflux transporter EmrE"/>
    <property type="match status" value="2"/>
</dbReference>
<feature type="transmembrane region" description="Helical" evidence="6">
    <location>
        <begin position="119"/>
        <end position="136"/>
    </location>
</feature>
<dbReference type="InterPro" id="IPR037185">
    <property type="entry name" value="EmrE-like"/>
</dbReference>
<evidence type="ECO:0000256" key="4">
    <source>
        <dbReference type="ARBA" id="ARBA00022989"/>
    </source>
</evidence>
<evidence type="ECO:0000256" key="3">
    <source>
        <dbReference type="ARBA" id="ARBA00022692"/>
    </source>
</evidence>
<dbReference type="Pfam" id="PF00892">
    <property type="entry name" value="EamA"/>
    <property type="match status" value="2"/>
</dbReference>
<feature type="transmembrane region" description="Helical" evidence="6">
    <location>
        <begin position="330"/>
        <end position="350"/>
    </location>
</feature>
<dbReference type="AlphaFoldDB" id="A0A250WWA3"/>
<dbReference type="PANTHER" id="PTHR22911:SF6">
    <property type="entry name" value="SOLUTE CARRIER FAMILY 35 MEMBER G1"/>
    <property type="match status" value="1"/>
</dbReference>
<keyword evidence="4 6" id="KW-1133">Transmembrane helix</keyword>
<dbReference type="PANTHER" id="PTHR22911">
    <property type="entry name" value="ACYL-MALONYL CONDENSING ENZYME-RELATED"/>
    <property type="match status" value="1"/>
</dbReference>
<accession>A0A250WWA3</accession>
<evidence type="ECO:0000256" key="1">
    <source>
        <dbReference type="ARBA" id="ARBA00004141"/>
    </source>
</evidence>
<dbReference type="Proteomes" id="UP000232323">
    <property type="component" value="Unassembled WGS sequence"/>
</dbReference>
<organism evidence="8 9">
    <name type="scientific">Chlamydomonas eustigma</name>
    <dbReference type="NCBI Taxonomy" id="1157962"/>
    <lineage>
        <taxon>Eukaryota</taxon>
        <taxon>Viridiplantae</taxon>
        <taxon>Chlorophyta</taxon>
        <taxon>core chlorophytes</taxon>
        <taxon>Chlorophyceae</taxon>
        <taxon>CS clade</taxon>
        <taxon>Chlamydomonadales</taxon>
        <taxon>Chlamydomonadaceae</taxon>
        <taxon>Chlamydomonas</taxon>
    </lineage>
</organism>
<evidence type="ECO:0000313" key="9">
    <source>
        <dbReference type="Proteomes" id="UP000232323"/>
    </source>
</evidence>
<protein>
    <recommendedName>
        <fullName evidence="7">EamA domain-containing protein</fullName>
    </recommendedName>
</protein>
<dbReference type="OrthoDB" id="306876at2759"/>
<reference evidence="8 9" key="1">
    <citation type="submission" date="2017-08" db="EMBL/GenBank/DDBJ databases">
        <title>Acidophilic green algal genome provides insights into adaptation to an acidic environment.</title>
        <authorList>
            <person name="Hirooka S."/>
            <person name="Hirose Y."/>
            <person name="Kanesaki Y."/>
            <person name="Higuchi S."/>
            <person name="Fujiwara T."/>
            <person name="Onuma R."/>
            <person name="Era A."/>
            <person name="Ohbayashi R."/>
            <person name="Uzuka A."/>
            <person name="Nozaki H."/>
            <person name="Yoshikawa H."/>
            <person name="Miyagishima S.Y."/>
        </authorList>
    </citation>
    <scope>NUCLEOTIDE SEQUENCE [LARGE SCALE GENOMIC DNA]</scope>
    <source>
        <strain evidence="8 9">NIES-2499</strain>
    </source>
</reference>
<keyword evidence="3 6" id="KW-0812">Transmembrane</keyword>
<evidence type="ECO:0000313" key="8">
    <source>
        <dbReference type="EMBL" id="GAX75118.1"/>
    </source>
</evidence>
<proteinExistence type="inferred from homology"/>
<evidence type="ECO:0000256" key="5">
    <source>
        <dbReference type="ARBA" id="ARBA00023136"/>
    </source>
</evidence>
<feature type="domain" description="EamA" evidence="7">
    <location>
        <begin position="48"/>
        <end position="187"/>
    </location>
</feature>
<comment type="caution">
    <text evidence="8">The sequence shown here is derived from an EMBL/GenBank/DDBJ whole genome shotgun (WGS) entry which is preliminary data.</text>
</comment>